<evidence type="ECO:0000313" key="1">
    <source>
        <dbReference type="EMBL" id="ACR38251.1"/>
    </source>
</evidence>
<reference evidence="1" key="2">
    <citation type="submission" date="2012-06" db="EMBL/GenBank/DDBJ databases">
        <authorList>
            <person name="Yu Y."/>
            <person name="Currie J."/>
            <person name="Lomeli R."/>
            <person name="Angelova A."/>
            <person name="Collura K."/>
            <person name="Wissotski M."/>
            <person name="Campos D."/>
            <person name="Kudrna D."/>
            <person name="Golser W."/>
            <person name="Ashely E."/>
            <person name="Descour A."/>
            <person name="Fernandes J."/>
            <person name="Soderlund C."/>
            <person name="Walbot V."/>
        </authorList>
    </citation>
    <scope>NUCLEOTIDE SEQUENCE</scope>
    <source>
        <strain evidence="1">B73</strain>
    </source>
</reference>
<protein>
    <submittedName>
        <fullName evidence="1">Uncharacterized protein</fullName>
    </submittedName>
</protein>
<reference evidence="1" key="1">
    <citation type="journal article" date="2009" name="PLoS Genet.">
        <title>Sequencing, mapping, and analysis of 27,455 maize full-length cDNAs.</title>
        <authorList>
            <person name="Soderlund C."/>
            <person name="Descour A."/>
            <person name="Kudrna D."/>
            <person name="Bomhoff M."/>
            <person name="Boyd L."/>
            <person name="Currie J."/>
            <person name="Angelova A."/>
            <person name="Collura K."/>
            <person name="Wissotski M."/>
            <person name="Ashley E."/>
            <person name="Morrow D."/>
            <person name="Fernandes J."/>
            <person name="Walbot V."/>
            <person name="Yu Y."/>
        </authorList>
    </citation>
    <scope>NUCLEOTIDE SEQUENCE</scope>
    <source>
        <strain evidence="1">B73</strain>
    </source>
</reference>
<name>C4JAQ1_MAIZE</name>
<dbReference type="AlphaFoldDB" id="C4JAQ1"/>
<proteinExistence type="evidence at transcript level"/>
<accession>C4JAQ1</accession>
<sequence length="128" mass="13739">MKKIWSSGAPPKLRLPFTFPSLSCLDWPPAAHGGGVLVHEDLPAPALLAAERPVAFVHVDVHALGKLFVAQAAALQEGARSRRRDRDLPLLLVVVGAVGRRHEGGLADDLRRRRLPGVALAVVLQENA</sequence>
<dbReference type="EMBL" id="BT087898">
    <property type="protein sequence ID" value="ACR38251.1"/>
    <property type="molecule type" value="mRNA"/>
</dbReference>
<organism evidence="1">
    <name type="scientific">Zea mays</name>
    <name type="common">Maize</name>
    <dbReference type="NCBI Taxonomy" id="4577"/>
    <lineage>
        <taxon>Eukaryota</taxon>
        <taxon>Viridiplantae</taxon>
        <taxon>Streptophyta</taxon>
        <taxon>Embryophyta</taxon>
        <taxon>Tracheophyta</taxon>
        <taxon>Spermatophyta</taxon>
        <taxon>Magnoliopsida</taxon>
        <taxon>Liliopsida</taxon>
        <taxon>Poales</taxon>
        <taxon>Poaceae</taxon>
        <taxon>PACMAD clade</taxon>
        <taxon>Panicoideae</taxon>
        <taxon>Andropogonodae</taxon>
        <taxon>Andropogoneae</taxon>
        <taxon>Tripsacinae</taxon>
        <taxon>Zea</taxon>
    </lineage>
</organism>